<protein>
    <recommendedName>
        <fullName evidence="5">Secreted protein</fullName>
    </recommendedName>
</protein>
<dbReference type="AlphaFoldDB" id="W5TR04"/>
<feature type="chain" id="PRO_5004873777" description="Secreted protein" evidence="2">
    <location>
        <begin position="21"/>
        <end position="188"/>
    </location>
</feature>
<sequence>MRAVKSIRALADSAMPTALGATSAPMGSAPAPMRPSRRPAKGALQAFAVAAALAAATLTAGTAQAHPGGPQHSYAAFRTPSGNIACLIDDSGAGVRCDVVDYTFTPPPRPAEGCGETGYGHSVEVAVDRPARFICAGDTVAAPDLPVLGYGETTGIGRVECYSTEDYLYCGVDDGAESFQLSRDSYRL</sequence>
<dbReference type="eggNOG" id="COG0515">
    <property type="taxonomic scope" value="Bacteria"/>
</dbReference>
<reference evidence="3 4" key="1">
    <citation type="journal article" date="2014" name="Appl. Environ. Microbiol.">
        <title>Insights into the Microbial Degradation of Rubber and Gutta-Percha by Analysis of the Complete Genome of Nocardia nova SH22a.</title>
        <authorList>
            <person name="Luo Q."/>
            <person name="Hiessl S."/>
            <person name="Poehlein A."/>
            <person name="Daniel R."/>
            <person name="Steinbuchel A."/>
        </authorList>
    </citation>
    <scope>NUCLEOTIDE SEQUENCE [LARGE SCALE GENOMIC DNA]</scope>
    <source>
        <strain evidence="3">SH22a</strain>
    </source>
</reference>
<evidence type="ECO:0000313" key="3">
    <source>
        <dbReference type="EMBL" id="AHH21810.1"/>
    </source>
</evidence>
<feature type="region of interest" description="Disordered" evidence="1">
    <location>
        <begin position="19"/>
        <end position="39"/>
    </location>
</feature>
<evidence type="ECO:0008006" key="5">
    <source>
        <dbReference type="Google" id="ProtNLM"/>
    </source>
</evidence>
<dbReference type="PATRIC" id="fig|1415166.3.peg.7235"/>
<gene>
    <name evidence="3" type="ORF">NONO_c70490</name>
</gene>
<feature type="signal peptide" evidence="2">
    <location>
        <begin position="1"/>
        <end position="20"/>
    </location>
</feature>
<dbReference type="KEGG" id="nno:NONO_c70490"/>
<dbReference type="STRING" id="1415166.NONO_c70490"/>
<dbReference type="Pfam" id="PF20341">
    <property type="entry name" value="DUF6636"/>
    <property type="match status" value="1"/>
</dbReference>
<keyword evidence="4" id="KW-1185">Reference proteome</keyword>
<dbReference type="EMBL" id="CP006850">
    <property type="protein sequence ID" value="AHH21810.1"/>
    <property type="molecule type" value="Genomic_DNA"/>
</dbReference>
<evidence type="ECO:0000256" key="2">
    <source>
        <dbReference type="SAM" id="SignalP"/>
    </source>
</evidence>
<keyword evidence="2" id="KW-0732">Signal</keyword>
<dbReference type="InterPro" id="IPR046576">
    <property type="entry name" value="DUF6636"/>
</dbReference>
<dbReference type="HOGENOM" id="CLU_116212_0_1_11"/>
<organism evidence="3 4">
    <name type="scientific">Nocardia nova SH22a</name>
    <dbReference type="NCBI Taxonomy" id="1415166"/>
    <lineage>
        <taxon>Bacteria</taxon>
        <taxon>Bacillati</taxon>
        <taxon>Actinomycetota</taxon>
        <taxon>Actinomycetes</taxon>
        <taxon>Mycobacteriales</taxon>
        <taxon>Nocardiaceae</taxon>
        <taxon>Nocardia</taxon>
    </lineage>
</organism>
<dbReference type="Proteomes" id="UP000019150">
    <property type="component" value="Chromosome"/>
</dbReference>
<accession>W5TR04</accession>
<proteinExistence type="predicted"/>
<name>W5TR04_9NOCA</name>
<evidence type="ECO:0000313" key="4">
    <source>
        <dbReference type="Proteomes" id="UP000019150"/>
    </source>
</evidence>
<evidence type="ECO:0000256" key="1">
    <source>
        <dbReference type="SAM" id="MobiDB-lite"/>
    </source>
</evidence>